<name>A0A4R6TMA0_9BACI</name>
<proteinExistence type="predicted"/>
<dbReference type="InterPro" id="IPR017894">
    <property type="entry name" value="HTH_IS21_transposase_type"/>
</dbReference>
<dbReference type="PANTHER" id="PTHR33498:SF1">
    <property type="entry name" value="TRANSPOSASE FOR INSERTION SEQUENCE ELEMENT IS1557"/>
    <property type="match status" value="1"/>
</dbReference>
<protein>
    <submittedName>
        <fullName evidence="2">Transposase</fullName>
    </submittedName>
</protein>
<organism evidence="2 3">
    <name type="scientific">Aureibacillus halotolerans</name>
    <dbReference type="NCBI Taxonomy" id="1508390"/>
    <lineage>
        <taxon>Bacteria</taxon>
        <taxon>Bacillati</taxon>
        <taxon>Bacillota</taxon>
        <taxon>Bacilli</taxon>
        <taxon>Bacillales</taxon>
        <taxon>Bacillaceae</taxon>
        <taxon>Aureibacillus</taxon>
    </lineage>
</organism>
<dbReference type="InterPro" id="IPR047951">
    <property type="entry name" value="Transpos_ISL3"/>
</dbReference>
<dbReference type="Pfam" id="PF01610">
    <property type="entry name" value="DDE_Tnp_ISL3"/>
    <property type="match status" value="1"/>
</dbReference>
<evidence type="ECO:0000259" key="1">
    <source>
        <dbReference type="PROSITE" id="PS50531"/>
    </source>
</evidence>
<dbReference type="Proteomes" id="UP000295632">
    <property type="component" value="Unassembled WGS sequence"/>
</dbReference>
<dbReference type="PROSITE" id="PS50531">
    <property type="entry name" value="HTH_IS21"/>
    <property type="match status" value="1"/>
</dbReference>
<evidence type="ECO:0000313" key="2">
    <source>
        <dbReference type="EMBL" id="TDQ32150.1"/>
    </source>
</evidence>
<dbReference type="RefSeq" id="WP_133582407.1">
    <property type="nucleotide sequence ID" value="NZ_SNYJ01000033.1"/>
</dbReference>
<dbReference type="InterPro" id="IPR002560">
    <property type="entry name" value="Transposase_DDE"/>
</dbReference>
<comment type="caution">
    <text evidence="2">The sequence shown here is derived from an EMBL/GenBank/DDBJ whole genome shotgun (WGS) entry which is preliminary data.</text>
</comment>
<sequence length="236" mass="28462">MRQKGVPYLRIARQFEMSRQTVKKYETMKRPPETRRRRRPHEIDPFLSYLDEQVKLGRTIDAIEGSIREKGYRGSYRAIRNHVSDVRRQHSDRKERFLSRKHVYHLYWKPLVDLTEKKRHLLNQVLTLYPETKEIYGFVQLYRDMIRTKDKEIFHYILRMGDTVSRPELNSFIKQMKKEKSSIKAALVYSYSNAVLEGQVTRLKMIKRQLYGRASVEFLKNGYSINFEKRNLEVLN</sequence>
<dbReference type="PANTHER" id="PTHR33498">
    <property type="entry name" value="TRANSPOSASE FOR INSERTION SEQUENCE ELEMENT IS1557"/>
    <property type="match status" value="1"/>
</dbReference>
<feature type="domain" description="HTH IS21-type" evidence="1">
    <location>
        <begin position="1"/>
        <end position="54"/>
    </location>
</feature>
<dbReference type="OrthoDB" id="287363at2"/>
<dbReference type="AlphaFoldDB" id="A0A4R6TMA0"/>
<reference evidence="2 3" key="1">
    <citation type="submission" date="2019-03" db="EMBL/GenBank/DDBJ databases">
        <title>Genomic Encyclopedia of Type Strains, Phase IV (KMG-IV): sequencing the most valuable type-strain genomes for metagenomic binning, comparative biology and taxonomic classification.</title>
        <authorList>
            <person name="Goeker M."/>
        </authorList>
    </citation>
    <scope>NUCLEOTIDE SEQUENCE [LARGE SCALE GENOMIC DNA]</scope>
    <source>
        <strain evidence="2 3">DSM 28697</strain>
    </source>
</reference>
<gene>
    <name evidence="2" type="ORF">EV213_13313</name>
</gene>
<evidence type="ECO:0000313" key="3">
    <source>
        <dbReference type="Proteomes" id="UP000295632"/>
    </source>
</evidence>
<dbReference type="EMBL" id="SNYJ01000033">
    <property type="protein sequence ID" value="TDQ32150.1"/>
    <property type="molecule type" value="Genomic_DNA"/>
</dbReference>
<accession>A0A4R6TMA0</accession>
<keyword evidence="3" id="KW-1185">Reference proteome</keyword>